<gene>
    <name evidence="6" type="ORF">BUALT_Bualt10G0123600</name>
</gene>
<dbReference type="PRINTS" id="PR00450">
    <property type="entry name" value="RECOVERIN"/>
</dbReference>
<evidence type="ECO:0000313" key="6">
    <source>
        <dbReference type="EMBL" id="KAG8375662.1"/>
    </source>
</evidence>
<dbReference type="PROSITE" id="PS00018">
    <property type="entry name" value="EF_HAND_1"/>
    <property type="match status" value="1"/>
</dbReference>
<protein>
    <recommendedName>
        <fullName evidence="5">EF-hand domain-containing protein</fullName>
    </recommendedName>
</protein>
<dbReference type="Proteomes" id="UP000826271">
    <property type="component" value="Unassembled WGS sequence"/>
</dbReference>
<dbReference type="InterPro" id="IPR011992">
    <property type="entry name" value="EF-hand-dom_pair"/>
</dbReference>
<proteinExistence type="inferred from homology"/>
<keyword evidence="1" id="KW-0677">Repeat</keyword>
<keyword evidence="4" id="KW-0472">Membrane</keyword>
<feature type="transmembrane region" description="Helical" evidence="4">
    <location>
        <begin position="20"/>
        <end position="38"/>
    </location>
</feature>
<dbReference type="Pfam" id="PF13202">
    <property type="entry name" value="EF-hand_5"/>
    <property type="match status" value="1"/>
</dbReference>
<evidence type="ECO:0000256" key="4">
    <source>
        <dbReference type="SAM" id="Phobius"/>
    </source>
</evidence>
<dbReference type="InterPro" id="IPR018247">
    <property type="entry name" value="EF_Hand_1_Ca_BS"/>
</dbReference>
<evidence type="ECO:0000256" key="1">
    <source>
        <dbReference type="ARBA" id="ARBA00022737"/>
    </source>
</evidence>
<feature type="domain" description="EF-hand" evidence="5">
    <location>
        <begin position="108"/>
        <end position="143"/>
    </location>
</feature>
<dbReference type="GO" id="GO:0005509">
    <property type="term" value="F:calcium ion binding"/>
    <property type="evidence" value="ECO:0007669"/>
    <property type="project" value="InterPro"/>
</dbReference>
<name>A0AAV6X6S5_9LAMI</name>
<dbReference type="PROSITE" id="PS50222">
    <property type="entry name" value="EF_HAND_2"/>
    <property type="match status" value="3"/>
</dbReference>
<dbReference type="Pfam" id="PF13499">
    <property type="entry name" value="EF-hand_7"/>
    <property type="match status" value="1"/>
</dbReference>
<sequence>MDSTNNSLGSSSLNFAEKICAVVIPIVAIIEALIFAVSGCFECEKLSHGKKLWYGHREIVRLSEESRFSVNEVEALYELFKKLSSSIIDDGLIHKEELQLALFRTASGENLFLDRVFDLFDEKRNGVIEFEEFIHALNVFHPYAPMQEKIDFAFKLYDLRQTGFIEREEVKQMVIAILMESDMNLSDELLEQIIDKTFADADADKDGKIDREDWKAFVIQHPSLLKNMTLPYLKYATVLPLTYSCFPANLCLQQVNVLVYISWDASLVLSVIAGDGEDGFPLRKNTRAGFDSFTPYEGLSQHHIMFDSHDDHCGILLNLYKEFETEMADKPSRALVLYGDGLARSVSPTQTHLHSLASRACCGFLALPHSPPSENEDARIVREFAELLDANDTQENCALPTMAERFMGMKAAIITDDLSLKSFGDKHGLTVLPWNELCDNSHSFDDLSSLASGLLKLLGFQDGKTLDTNFDLVFVHVGAREKIKDVELVNHLVGNLLHIAQSETNIGSRLHMSVIMSYGATLEDDHLKFSISDNKVKDKSELSLLFPRQSYMMKGGKPRENIRQYCPMLLAQYQDAVTRKDTVDSFSFGDFIENGANLVIPADRFLHEVAFKLWKAPKYGA</sequence>
<evidence type="ECO:0000259" key="5">
    <source>
        <dbReference type="PROSITE" id="PS50222"/>
    </source>
</evidence>
<evidence type="ECO:0000256" key="3">
    <source>
        <dbReference type="ARBA" id="ARBA00023774"/>
    </source>
</evidence>
<dbReference type="InterPro" id="IPR002048">
    <property type="entry name" value="EF_hand_dom"/>
</dbReference>
<keyword evidence="7" id="KW-1185">Reference proteome</keyword>
<dbReference type="AlphaFoldDB" id="A0AAV6X6S5"/>
<evidence type="ECO:0000256" key="2">
    <source>
        <dbReference type="ARBA" id="ARBA00022837"/>
    </source>
</evidence>
<keyword evidence="4" id="KW-0812">Transmembrane</keyword>
<dbReference type="PANTHER" id="PTHR35506:SF1">
    <property type="entry name" value="OS02G0135600 PROTEIN"/>
    <property type="match status" value="1"/>
</dbReference>
<dbReference type="SMART" id="SM00054">
    <property type="entry name" value="EFh"/>
    <property type="match status" value="3"/>
</dbReference>
<feature type="domain" description="EF-hand" evidence="5">
    <location>
        <begin position="189"/>
        <end position="224"/>
    </location>
</feature>
<feature type="domain" description="EF-hand" evidence="5">
    <location>
        <begin position="145"/>
        <end position="180"/>
    </location>
</feature>
<comment type="caution">
    <text evidence="6">The sequence shown here is derived from an EMBL/GenBank/DDBJ whole genome shotgun (WGS) entry which is preliminary data.</text>
</comment>
<organism evidence="6 7">
    <name type="scientific">Buddleja alternifolia</name>
    <dbReference type="NCBI Taxonomy" id="168488"/>
    <lineage>
        <taxon>Eukaryota</taxon>
        <taxon>Viridiplantae</taxon>
        <taxon>Streptophyta</taxon>
        <taxon>Embryophyta</taxon>
        <taxon>Tracheophyta</taxon>
        <taxon>Spermatophyta</taxon>
        <taxon>Magnoliopsida</taxon>
        <taxon>eudicotyledons</taxon>
        <taxon>Gunneridae</taxon>
        <taxon>Pentapetalae</taxon>
        <taxon>asterids</taxon>
        <taxon>lamiids</taxon>
        <taxon>Lamiales</taxon>
        <taxon>Scrophulariaceae</taxon>
        <taxon>Buddlejeae</taxon>
        <taxon>Buddleja</taxon>
    </lineage>
</organism>
<evidence type="ECO:0000313" key="7">
    <source>
        <dbReference type="Proteomes" id="UP000826271"/>
    </source>
</evidence>
<dbReference type="PANTHER" id="PTHR35506">
    <property type="entry name" value="OS02G0135600 PROTEIN"/>
    <property type="match status" value="1"/>
</dbReference>
<dbReference type="Gene3D" id="1.10.238.10">
    <property type="entry name" value="EF-hand"/>
    <property type="match status" value="1"/>
</dbReference>
<dbReference type="CDD" id="cd00051">
    <property type="entry name" value="EFh"/>
    <property type="match status" value="1"/>
</dbReference>
<reference evidence="6" key="1">
    <citation type="submission" date="2019-10" db="EMBL/GenBank/DDBJ databases">
        <authorList>
            <person name="Zhang R."/>
            <person name="Pan Y."/>
            <person name="Wang J."/>
            <person name="Ma R."/>
            <person name="Yu S."/>
        </authorList>
    </citation>
    <scope>NUCLEOTIDE SEQUENCE</scope>
    <source>
        <strain evidence="6">LA-IB0</strain>
        <tissue evidence="6">Leaf</tissue>
    </source>
</reference>
<comment type="similarity">
    <text evidence="3">Belongs to the calcineurin regulatory subunit family.</text>
</comment>
<keyword evidence="4" id="KW-1133">Transmembrane helix</keyword>
<accession>A0AAV6X6S5</accession>
<dbReference type="SUPFAM" id="SSF47473">
    <property type="entry name" value="EF-hand"/>
    <property type="match status" value="1"/>
</dbReference>
<dbReference type="EMBL" id="WHWC01000010">
    <property type="protein sequence ID" value="KAG8375662.1"/>
    <property type="molecule type" value="Genomic_DNA"/>
</dbReference>
<dbReference type="FunFam" id="1.10.238.10:FF:000073">
    <property type="entry name" value="calcineurin B-like protein 3"/>
    <property type="match status" value="1"/>
</dbReference>
<keyword evidence="2" id="KW-0106">Calcium</keyword>